<dbReference type="SUPFAM" id="SSF56747">
    <property type="entry name" value="Prim-pol domain"/>
    <property type="match status" value="1"/>
</dbReference>
<dbReference type="CDD" id="cd04859">
    <property type="entry name" value="Prim_Pol"/>
    <property type="match status" value="1"/>
</dbReference>
<reference evidence="2 3" key="1">
    <citation type="submission" date="2020-02" db="EMBL/GenBank/DDBJ databases">
        <title>Whole-genome analyses of novel actinobacteria.</title>
        <authorList>
            <person name="Sahin N."/>
        </authorList>
    </citation>
    <scope>NUCLEOTIDE SEQUENCE [LARGE SCALE GENOMIC DNA]</scope>
    <source>
        <strain evidence="2 3">A7024</strain>
    </source>
</reference>
<accession>A0A6G4U315</accession>
<dbReference type="AlphaFoldDB" id="A0A6G4U315"/>
<proteinExistence type="predicted"/>
<dbReference type="SMART" id="SM00943">
    <property type="entry name" value="Prim-Pol"/>
    <property type="match status" value="1"/>
</dbReference>
<protein>
    <submittedName>
        <fullName evidence="2">Bifunctional DNA primase/polymerase</fullName>
    </submittedName>
</protein>
<feature type="domain" description="DNA primase/polymerase bifunctional N-terminal" evidence="1">
    <location>
        <begin position="10"/>
        <end position="182"/>
    </location>
</feature>
<sequence length="183" mass="19119">MDGSAALEHALAAAERGLPVFPLSRAKQPAVRSPHHQDWPRVPCRGECGRLGHGVHDASVDPDTVRELFAAAPWATGYGIACGRPPYRLIGIDLDVKTGVDSLTAFEALADRYGFTIPSTVTVLTPSGGRHLWLAGPPGAQVPNSAGRLAPGIDVRGTGGYLVGPGSITLRGRYRLAPNSALA</sequence>
<dbReference type="InterPro" id="IPR015330">
    <property type="entry name" value="DNA_primase/pol_bifunc_N"/>
</dbReference>
<gene>
    <name evidence="2" type="ORF">G5C51_21960</name>
</gene>
<evidence type="ECO:0000313" key="3">
    <source>
        <dbReference type="Proteomes" id="UP000481583"/>
    </source>
</evidence>
<dbReference type="Pfam" id="PF09250">
    <property type="entry name" value="Prim-Pol"/>
    <property type="match status" value="1"/>
</dbReference>
<name>A0A6G4U315_9ACTN</name>
<comment type="caution">
    <text evidence="2">The sequence shown here is derived from an EMBL/GenBank/DDBJ whole genome shotgun (WGS) entry which is preliminary data.</text>
</comment>
<evidence type="ECO:0000259" key="1">
    <source>
        <dbReference type="SMART" id="SM00943"/>
    </source>
</evidence>
<organism evidence="2 3">
    <name type="scientific">Streptomyces coryli</name>
    <dbReference type="NCBI Taxonomy" id="1128680"/>
    <lineage>
        <taxon>Bacteria</taxon>
        <taxon>Bacillati</taxon>
        <taxon>Actinomycetota</taxon>
        <taxon>Actinomycetes</taxon>
        <taxon>Kitasatosporales</taxon>
        <taxon>Streptomycetaceae</taxon>
        <taxon>Streptomyces</taxon>
    </lineage>
</organism>
<dbReference type="Proteomes" id="UP000481583">
    <property type="component" value="Unassembled WGS sequence"/>
</dbReference>
<evidence type="ECO:0000313" key="2">
    <source>
        <dbReference type="EMBL" id="NGN66554.1"/>
    </source>
</evidence>
<feature type="non-terminal residue" evidence="2">
    <location>
        <position position="183"/>
    </location>
</feature>
<keyword evidence="3" id="KW-1185">Reference proteome</keyword>
<dbReference type="RefSeq" id="WP_165239867.1">
    <property type="nucleotide sequence ID" value="NZ_JAAKZV010000100.1"/>
</dbReference>
<dbReference type="EMBL" id="JAAKZV010000100">
    <property type="protein sequence ID" value="NGN66554.1"/>
    <property type="molecule type" value="Genomic_DNA"/>
</dbReference>